<dbReference type="SUPFAM" id="SSF51679">
    <property type="entry name" value="Bacterial luciferase-like"/>
    <property type="match status" value="1"/>
</dbReference>
<keyword evidence="1" id="KW-0285">Flavoprotein</keyword>
<dbReference type="Proteomes" id="UP000638263">
    <property type="component" value="Unassembled WGS sequence"/>
</dbReference>
<dbReference type="AlphaFoldDB" id="A0A917RLD3"/>
<dbReference type="PANTHER" id="PTHR42847:SF4">
    <property type="entry name" value="ALKANESULFONATE MONOOXYGENASE-RELATED"/>
    <property type="match status" value="1"/>
</dbReference>
<protein>
    <submittedName>
        <fullName evidence="6">LLM class F420-dependent oxidoreductase</fullName>
    </submittedName>
</protein>
<name>A0A917RLD3_9NOCA</name>
<evidence type="ECO:0000256" key="1">
    <source>
        <dbReference type="ARBA" id="ARBA00022630"/>
    </source>
</evidence>
<keyword evidence="3" id="KW-0560">Oxidoreductase</keyword>
<dbReference type="InterPro" id="IPR050172">
    <property type="entry name" value="SsuD_RutA_monooxygenase"/>
</dbReference>
<dbReference type="InterPro" id="IPR011251">
    <property type="entry name" value="Luciferase-like_dom"/>
</dbReference>
<dbReference type="PANTHER" id="PTHR42847">
    <property type="entry name" value="ALKANESULFONATE MONOOXYGENASE"/>
    <property type="match status" value="1"/>
</dbReference>
<dbReference type="GO" id="GO:0046306">
    <property type="term" value="P:alkanesulfonate catabolic process"/>
    <property type="evidence" value="ECO:0007669"/>
    <property type="project" value="TreeGrafter"/>
</dbReference>
<keyword evidence="7" id="KW-1185">Reference proteome</keyword>
<dbReference type="InterPro" id="IPR036661">
    <property type="entry name" value="Luciferase-like_sf"/>
</dbReference>
<dbReference type="GO" id="GO:0008726">
    <property type="term" value="F:alkanesulfonate monooxygenase activity"/>
    <property type="evidence" value="ECO:0007669"/>
    <property type="project" value="TreeGrafter"/>
</dbReference>
<dbReference type="Gene3D" id="3.20.20.30">
    <property type="entry name" value="Luciferase-like domain"/>
    <property type="match status" value="1"/>
</dbReference>
<proteinExistence type="predicted"/>
<comment type="caution">
    <text evidence="6">The sequence shown here is derived from an EMBL/GenBank/DDBJ whole genome shotgun (WGS) entry which is preliminary data.</text>
</comment>
<reference evidence="6" key="1">
    <citation type="journal article" date="2014" name="Int. J. Syst. Evol. Microbiol.">
        <title>Complete genome sequence of Corynebacterium casei LMG S-19264T (=DSM 44701T), isolated from a smear-ripened cheese.</title>
        <authorList>
            <consortium name="US DOE Joint Genome Institute (JGI-PGF)"/>
            <person name="Walter F."/>
            <person name="Albersmeier A."/>
            <person name="Kalinowski J."/>
            <person name="Ruckert C."/>
        </authorList>
    </citation>
    <scope>NUCLEOTIDE SEQUENCE</scope>
    <source>
        <strain evidence="6">CGMCC 4.3508</strain>
    </source>
</reference>
<evidence type="ECO:0000313" key="6">
    <source>
        <dbReference type="EMBL" id="GGL12439.1"/>
    </source>
</evidence>
<evidence type="ECO:0000313" key="7">
    <source>
        <dbReference type="Proteomes" id="UP000638263"/>
    </source>
</evidence>
<evidence type="ECO:0000256" key="2">
    <source>
        <dbReference type="ARBA" id="ARBA00022643"/>
    </source>
</evidence>
<feature type="domain" description="Luciferase-like" evidence="5">
    <location>
        <begin position="1"/>
        <end position="211"/>
    </location>
</feature>
<keyword evidence="2" id="KW-0288">FMN</keyword>
<evidence type="ECO:0000256" key="4">
    <source>
        <dbReference type="ARBA" id="ARBA00023033"/>
    </source>
</evidence>
<accession>A0A917RLD3</accession>
<dbReference type="EMBL" id="BMMH01000005">
    <property type="protein sequence ID" value="GGL12439.1"/>
    <property type="molecule type" value="Genomic_DNA"/>
</dbReference>
<gene>
    <name evidence="6" type="ORF">GCM10011588_28540</name>
</gene>
<reference evidence="6" key="2">
    <citation type="submission" date="2020-09" db="EMBL/GenBank/DDBJ databases">
        <authorList>
            <person name="Sun Q."/>
            <person name="Zhou Y."/>
        </authorList>
    </citation>
    <scope>NUCLEOTIDE SEQUENCE</scope>
    <source>
        <strain evidence="6">CGMCC 4.3508</strain>
    </source>
</reference>
<dbReference type="NCBIfam" id="TIGR03619">
    <property type="entry name" value="F420_Rv2161c"/>
    <property type="match status" value="1"/>
</dbReference>
<organism evidence="6 7">
    <name type="scientific">Nocardia jinanensis</name>
    <dbReference type="NCBI Taxonomy" id="382504"/>
    <lineage>
        <taxon>Bacteria</taxon>
        <taxon>Bacillati</taxon>
        <taxon>Actinomycetota</taxon>
        <taxon>Actinomycetes</taxon>
        <taxon>Mycobacteriales</taxon>
        <taxon>Nocardiaceae</taxon>
        <taxon>Nocardia</taxon>
    </lineage>
</organism>
<dbReference type="RefSeq" id="WP_062997793.1">
    <property type="nucleotide sequence ID" value="NZ_BMMH01000005.1"/>
</dbReference>
<dbReference type="InterPro" id="IPR019921">
    <property type="entry name" value="Lucif-like_OxRdtase_Rv2161c"/>
</dbReference>
<sequence>MKFAVQYPIEQHGRAPEFGDAEGIREFVRIAEESGLDAVALSEHPAPSRKWLASGGHETFDTLTALAFMAGATARLRLIAHLLVLPYHNPLLAAKALATVDRMSAGRLTIGVGPGYLRSEFAALGVDFTARNELFEESLRVLTRVWPGGPITLSGRDFEAVDQVQSPPPVTQPAPPLWIGGNGRAARRRVVEFGQGWSPMISPPSQAAAVRTAAISTLDELANAIADLRDHWDRTGRAGVPEVFTTVPGIEAAYATGDFDEYRYTLDRYAAAGVTWAMVRVPAASYPEAVAALRTFGREVVARSESGH</sequence>
<keyword evidence="4" id="KW-0503">Monooxygenase</keyword>
<dbReference type="Pfam" id="PF00296">
    <property type="entry name" value="Bac_luciferase"/>
    <property type="match status" value="1"/>
</dbReference>
<evidence type="ECO:0000259" key="5">
    <source>
        <dbReference type="Pfam" id="PF00296"/>
    </source>
</evidence>
<evidence type="ECO:0000256" key="3">
    <source>
        <dbReference type="ARBA" id="ARBA00023002"/>
    </source>
</evidence>